<feature type="compositionally biased region" description="Low complexity" evidence="1">
    <location>
        <begin position="12"/>
        <end position="21"/>
    </location>
</feature>
<dbReference type="EMBL" id="GDJX01004427">
    <property type="protein sequence ID" value="JAT63509.1"/>
    <property type="molecule type" value="Transcribed_RNA"/>
</dbReference>
<evidence type="ECO:0000256" key="1">
    <source>
        <dbReference type="SAM" id="MobiDB-lite"/>
    </source>
</evidence>
<protein>
    <submittedName>
        <fullName evidence="2">Uncharacterized protein</fullName>
    </submittedName>
</protein>
<accession>A0A1D1Z9E9</accession>
<organism evidence="2">
    <name type="scientific">Anthurium amnicola</name>
    <dbReference type="NCBI Taxonomy" id="1678845"/>
    <lineage>
        <taxon>Eukaryota</taxon>
        <taxon>Viridiplantae</taxon>
        <taxon>Streptophyta</taxon>
        <taxon>Embryophyta</taxon>
        <taxon>Tracheophyta</taxon>
        <taxon>Spermatophyta</taxon>
        <taxon>Magnoliopsida</taxon>
        <taxon>Liliopsida</taxon>
        <taxon>Araceae</taxon>
        <taxon>Pothoideae</taxon>
        <taxon>Potheae</taxon>
        <taxon>Anthurium</taxon>
    </lineage>
</organism>
<evidence type="ECO:0000313" key="2">
    <source>
        <dbReference type="EMBL" id="JAT63509.1"/>
    </source>
</evidence>
<gene>
    <name evidence="2" type="ORF">g.89442</name>
    <name evidence="3" type="ORF">g.89446</name>
</gene>
<feature type="non-terminal residue" evidence="2">
    <location>
        <position position="1"/>
    </location>
</feature>
<feature type="compositionally biased region" description="Low complexity" evidence="1">
    <location>
        <begin position="28"/>
        <end position="39"/>
    </location>
</feature>
<feature type="region of interest" description="Disordered" evidence="1">
    <location>
        <begin position="57"/>
        <end position="106"/>
    </location>
</feature>
<name>A0A1D1Z9E9_9ARAE</name>
<proteinExistence type="predicted"/>
<feature type="region of interest" description="Disordered" evidence="1">
    <location>
        <begin position="1"/>
        <end position="40"/>
    </location>
</feature>
<reference evidence="2" key="1">
    <citation type="submission" date="2015-07" db="EMBL/GenBank/DDBJ databases">
        <title>Transcriptome Assembly of Anthurium amnicola.</title>
        <authorList>
            <person name="Suzuki J."/>
        </authorList>
    </citation>
    <scope>NUCLEOTIDE SEQUENCE</scope>
</reference>
<dbReference type="AlphaFoldDB" id="A0A1D1Z9E9"/>
<sequence length="136" mass="14393">PPIFSPQPCYPPASRSSSPRYVFRQRRQPPLLSSSPRSSTVAPLSCIDAATATHAPVPPAAATDHRTAPLPFAAEPCRKPGPYQIEHSATSSRRRRSTTSSCRPPDLLGIASAALPPLVAASRAVRTSCLQQQSAA</sequence>
<feature type="compositionally biased region" description="Pro residues" evidence="1">
    <location>
        <begin position="1"/>
        <end position="11"/>
    </location>
</feature>
<dbReference type="EMBL" id="GDJX01002177">
    <property type="protein sequence ID" value="JAT65759.1"/>
    <property type="molecule type" value="Transcribed_RNA"/>
</dbReference>
<evidence type="ECO:0000313" key="3">
    <source>
        <dbReference type="EMBL" id="JAT65759.1"/>
    </source>
</evidence>